<dbReference type="PANTHER" id="PTHR42943">
    <property type="entry name" value="GLUTATHIONE S-TRANSFERASE KAPPA"/>
    <property type="match status" value="1"/>
</dbReference>
<evidence type="ECO:0000259" key="7">
    <source>
        <dbReference type="Pfam" id="PF01323"/>
    </source>
</evidence>
<dbReference type="Pfam" id="PF01323">
    <property type="entry name" value="DSBA"/>
    <property type="match status" value="1"/>
</dbReference>
<accession>A0A1V6NJG6</accession>
<comment type="caution">
    <text evidence="8">The sequence shown here is derived from an EMBL/GenBank/DDBJ whole genome shotgun (WGS) entry which is preliminary data.</text>
</comment>
<dbReference type="FunFam" id="3.40.30.10:FF:000096">
    <property type="entry name" value="Glutathione S-transferase kappa"/>
    <property type="match status" value="1"/>
</dbReference>
<dbReference type="EMBL" id="MDYM01000007">
    <property type="protein sequence ID" value="OQD64677.1"/>
    <property type="molecule type" value="Genomic_DNA"/>
</dbReference>
<dbReference type="STRING" id="60169.A0A1V6NJG6"/>
<dbReference type="AlphaFoldDB" id="A0A1V6NJG6"/>
<keyword evidence="9" id="KW-1185">Reference proteome</keyword>
<evidence type="ECO:0000256" key="5">
    <source>
        <dbReference type="ARBA" id="ARBA00073833"/>
    </source>
</evidence>
<keyword evidence="3" id="KW-0808">Transferase</keyword>
<organism evidence="8 9">
    <name type="scientific">Penicillium polonicum</name>
    <dbReference type="NCBI Taxonomy" id="60169"/>
    <lineage>
        <taxon>Eukaryota</taxon>
        <taxon>Fungi</taxon>
        <taxon>Dikarya</taxon>
        <taxon>Ascomycota</taxon>
        <taxon>Pezizomycotina</taxon>
        <taxon>Eurotiomycetes</taxon>
        <taxon>Eurotiomycetidae</taxon>
        <taxon>Eurotiales</taxon>
        <taxon>Aspergillaceae</taxon>
        <taxon>Penicillium</taxon>
    </lineage>
</organism>
<dbReference type="GO" id="GO:0006749">
    <property type="term" value="P:glutathione metabolic process"/>
    <property type="evidence" value="ECO:0007669"/>
    <property type="project" value="TreeGrafter"/>
</dbReference>
<dbReference type="GO" id="GO:0004364">
    <property type="term" value="F:glutathione transferase activity"/>
    <property type="evidence" value="ECO:0007669"/>
    <property type="project" value="UniProtKB-EC"/>
</dbReference>
<evidence type="ECO:0000313" key="9">
    <source>
        <dbReference type="Proteomes" id="UP000191408"/>
    </source>
</evidence>
<feature type="domain" description="DSBA-like thioredoxin" evidence="7">
    <location>
        <begin position="59"/>
        <end position="259"/>
    </location>
</feature>
<evidence type="ECO:0000256" key="4">
    <source>
        <dbReference type="ARBA" id="ARBA00047960"/>
    </source>
</evidence>
<evidence type="ECO:0000256" key="6">
    <source>
        <dbReference type="ARBA" id="ARBA00083519"/>
    </source>
</evidence>
<comment type="similarity">
    <text evidence="1">Belongs to the GST superfamily. Kappa family.</text>
</comment>
<protein>
    <recommendedName>
        <fullName evidence="5">Glutathione S-transferase kappa 1</fullName>
        <ecNumber evidence="2">2.5.1.18</ecNumber>
    </recommendedName>
    <alternativeName>
        <fullName evidence="6">GST class-kappa</fullName>
    </alternativeName>
</protein>
<evidence type="ECO:0000256" key="2">
    <source>
        <dbReference type="ARBA" id="ARBA00012452"/>
    </source>
</evidence>
<dbReference type="InterPro" id="IPR036249">
    <property type="entry name" value="Thioredoxin-like_sf"/>
</dbReference>
<dbReference type="InterPro" id="IPR001853">
    <property type="entry name" value="DSBA-like_thioredoxin_dom"/>
</dbReference>
<proteinExistence type="inferred from homology"/>
<evidence type="ECO:0000256" key="1">
    <source>
        <dbReference type="ARBA" id="ARBA00006494"/>
    </source>
</evidence>
<dbReference type="Gene3D" id="3.40.30.10">
    <property type="entry name" value="Glutaredoxin"/>
    <property type="match status" value="1"/>
</dbReference>
<dbReference type="EC" id="2.5.1.18" evidence="2"/>
<dbReference type="PANTHER" id="PTHR42943:SF2">
    <property type="entry name" value="GLUTATHIONE S-TRANSFERASE KAPPA 1"/>
    <property type="match status" value="1"/>
</dbReference>
<dbReference type="OrthoDB" id="4664297at2759"/>
<comment type="catalytic activity">
    <reaction evidence="4">
        <text>RX + glutathione = an S-substituted glutathione + a halide anion + H(+)</text>
        <dbReference type="Rhea" id="RHEA:16437"/>
        <dbReference type="ChEBI" id="CHEBI:15378"/>
        <dbReference type="ChEBI" id="CHEBI:16042"/>
        <dbReference type="ChEBI" id="CHEBI:17792"/>
        <dbReference type="ChEBI" id="CHEBI:57925"/>
        <dbReference type="ChEBI" id="CHEBI:90779"/>
        <dbReference type="EC" id="2.5.1.18"/>
    </reaction>
</comment>
<sequence>MCGEGEISDLKTWIIFQIYLSISHLVPVPWYTRSYWISLNPLDTLKFYCKGSTMSGSKITCYIDIVSPFAYIAFHVLQNSPAFAKCEITYVPILLGGLMNACGNSPPINIKNKKDYLGQQRVRWAKYFSVPIVEGFPKGFPFRTLAVQRALCAISQKAPGKLVPVIGALFHAVWVEGSTTIGEPDGFAPVLESVLGKQDALEIMSAMNDPDIKALLTANTTRSFDSGAFGLPWFECTNSKGETEGFFGIDHLGQVADFLGLDRALDRGFRAAL</sequence>
<dbReference type="GO" id="GO:0005777">
    <property type="term" value="C:peroxisome"/>
    <property type="evidence" value="ECO:0007669"/>
    <property type="project" value="TreeGrafter"/>
</dbReference>
<dbReference type="InterPro" id="IPR051924">
    <property type="entry name" value="GST_Kappa/NadH"/>
</dbReference>
<name>A0A1V6NJG6_PENPO</name>
<dbReference type="GO" id="GO:0005739">
    <property type="term" value="C:mitochondrion"/>
    <property type="evidence" value="ECO:0007669"/>
    <property type="project" value="TreeGrafter"/>
</dbReference>
<evidence type="ECO:0000256" key="3">
    <source>
        <dbReference type="ARBA" id="ARBA00022679"/>
    </source>
</evidence>
<dbReference type="Proteomes" id="UP000191408">
    <property type="component" value="Unassembled WGS sequence"/>
</dbReference>
<evidence type="ECO:0000313" key="8">
    <source>
        <dbReference type="EMBL" id="OQD64677.1"/>
    </source>
</evidence>
<reference evidence="9" key="1">
    <citation type="journal article" date="2017" name="Nat. Microbiol.">
        <title>Global analysis of biosynthetic gene clusters reveals vast potential of secondary metabolite production in Penicillium species.</title>
        <authorList>
            <person name="Nielsen J.C."/>
            <person name="Grijseels S."/>
            <person name="Prigent S."/>
            <person name="Ji B."/>
            <person name="Dainat J."/>
            <person name="Nielsen K.F."/>
            <person name="Frisvad J.C."/>
            <person name="Workman M."/>
            <person name="Nielsen J."/>
        </authorList>
    </citation>
    <scope>NUCLEOTIDE SEQUENCE [LARGE SCALE GENOMIC DNA]</scope>
    <source>
        <strain evidence="9">IBT 4502</strain>
    </source>
</reference>
<dbReference type="GO" id="GO:0004602">
    <property type="term" value="F:glutathione peroxidase activity"/>
    <property type="evidence" value="ECO:0007669"/>
    <property type="project" value="TreeGrafter"/>
</dbReference>
<gene>
    <name evidence="8" type="ORF">PENPOL_c007G08740</name>
</gene>
<dbReference type="SUPFAM" id="SSF52833">
    <property type="entry name" value="Thioredoxin-like"/>
    <property type="match status" value="1"/>
</dbReference>